<dbReference type="GO" id="GO:0009253">
    <property type="term" value="P:peptidoglycan catabolic process"/>
    <property type="evidence" value="ECO:0007669"/>
    <property type="project" value="InterPro"/>
</dbReference>
<sequence length="328" mass="36974">MKIIDRRKQALGYPGSGIFPRRSNRAIKYIVWHYTGTTGSNIASHERYWRNNNGWDLGGYHYYIDRAGTIHWNYDWSICTYGAGSANPYTLHISLEASHKSNYTAAQIQAREELTLWLMKQLGLSGDKMRGHKELPGNSTSCPGYSVDELANFRRELSKKLGSGGGSGVVNTGFVKYEYGKFTCTVNDGIVTRDGASLKANKVGSLKKGESIIYTDVHTADGYVWIRYGVGTKDRYVPVRQVGKEAWGTFAEVPRQDNDAIAKEILSGIWGNGKFRKARIEQAKYDYNAVQQRVQALKVVPKEEKKKDDKQVDREFTIDGKTYVVVEK</sequence>
<dbReference type="Proteomes" id="UP000249099">
    <property type="component" value="Unassembled WGS sequence"/>
</dbReference>
<feature type="domain" description="Cpl-7 lysozyme C-terminal" evidence="7">
    <location>
        <begin position="258"/>
        <end position="299"/>
    </location>
</feature>
<feature type="domain" description="N-acetylmuramoyl-L-alanine amidase" evidence="6">
    <location>
        <begin position="16"/>
        <end position="144"/>
    </location>
</feature>
<evidence type="ECO:0000256" key="2">
    <source>
        <dbReference type="ARBA" id="ARBA00011901"/>
    </source>
</evidence>
<dbReference type="SMART" id="SM00287">
    <property type="entry name" value="SH3b"/>
    <property type="match status" value="1"/>
</dbReference>
<dbReference type="SUPFAM" id="SSF55846">
    <property type="entry name" value="N-acetylmuramoyl-L-alanine amidase-like"/>
    <property type="match status" value="1"/>
</dbReference>
<dbReference type="Pfam" id="PF01510">
    <property type="entry name" value="Amidase_2"/>
    <property type="match status" value="1"/>
</dbReference>
<organism evidence="8 9">
    <name type="scientific">Dolosigranulum pigrum</name>
    <dbReference type="NCBI Taxonomy" id="29394"/>
    <lineage>
        <taxon>Bacteria</taxon>
        <taxon>Bacillati</taxon>
        <taxon>Bacillota</taxon>
        <taxon>Bacilli</taxon>
        <taxon>Lactobacillales</taxon>
        <taxon>Carnobacteriaceae</taxon>
        <taxon>Dolosigranulum</taxon>
    </lineage>
</organism>
<evidence type="ECO:0000313" key="8">
    <source>
        <dbReference type="EMBL" id="RAN62255.1"/>
    </source>
</evidence>
<feature type="domain" description="SH3b" evidence="5">
    <location>
        <begin position="179"/>
        <end position="246"/>
    </location>
</feature>
<dbReference type="SMART" id="SM00644">
    <property type="entry name" value="Ami_2"/>
    <property type="match status" value="1"/>
</dbReference>
<protein>
    <recommendedName>
        <fullName evidence="2">N-acetylmuramoyl-L-alanine amidase</fullName>
        <ecNumber evidence="2">3.5.1.28</ecNumber>
    </recommendedName>
</protein>
<dbReference type="SMART" id="SM01095">
    <property type="entry name" value="Cpl-7"/>
    <property type="match status" value="1"/>
</dbReference>
<dbReference type="Pfam" id="PF08230">
    <property type="entry name" value="CW_7"/>
    <property type="match status" value="1"/>
</dbReference>
<dbReference type="CDD" id="cd06583">
    <property type="entry name" value="PGRP"/>
    <property type="match status" value="1"/>
</dbReference>
<reference evidence="8 9" key="1">
    <citation type="submission" date="2017-03" db="EMBL/GenBank/DDBJ databases">
        <title>wgs assembly of Dolosigranulum pigrum KPL CDC strains.</title>
        <authorList>
            <person name="Brugger S.D."/>
            <person name="Pettigrew M."/>
            <person name="Kong Y."/>
            <person name="Lemon K.P."/>
        </authorList>
    </citation>
    <scope>NUCLEOTIDE SEQUENCE [LARGE SCALE GENOMIC DNA]</scope>
    <source>
        <strain evidence="8 9">KPL1931_CDC4294-98</strain>
    </source>
</reference>
<keyword evidence="4" id="KW-0961">Cell wall biogenesis/degradation</keyword>
<dbReference type="InterPro" id="IPR051206">
    <property type="entry name" value="NAMLAA_amidase_2"/>
</dbReference>
<dbReference type="Gene3D" id="2.30.30.40">
    <property type="entry name" value="SH3 Domains"/>
    <property type="match status" value="1"/>
</dbReference>
<evidence type="ECO:0000313" key="9">
    <source>
        <dbReference type="Proteomes" id="UP000249099"/>
    </source>
</evidence>
<name>A0A328KIG3_9LACT</name>
<dbReference type="RefSeq" id="WP_112790477.1">
    <property type="nucleotide sequence ID" value="NZ_NAQV01000026.1"/>
</dbReference>
<evidence type="ECO:0000256" key="3">
    <source>
        <dbReference type="ARBA" id="ARBA00022801"/>
    </source>
</evidence>
<dbReference type="Gene3D" id="3.40.80.10">
    <property type="entry name" value="Peptidoglycan recognition protein-like"/>
    <property type="match status" value="1"/>
</dbReference>
<dbReference type="PANTHER" id="PTHR30417:SF1">
    <property type="entry name" value="N-ACETYLMURAMOYL-L-ALANINE AMIDASE AMID"/>
    <property type="match status" value="1"/>
</dbReference>
<evidence type="ECO:0000259" key="6">
    <source>
        <dbReference type="SMART" id="SM00644"/>
    </source>
</evidence>
<dbReference type="InterPro" id="IPR002502">
    <property type="entry name" value="Amidase_domain"/>
</dbReference>
<keyword evidence="3" id="KW-0378">Hydrolase</keyword>
<evidence type="ECO:0000256" key="4">
    <source>
        <dbReference type="ARBA" id="ARBA00023316"/>
    </source>
</evidence>
<evidence type="ECO:0000256" key="1">
    <source>
        <dbReference type="ARBA" id="ARBA00001561"/>
    </source>
</evidence>
<dbReference type="GO" id="GO:0071555">
    <property type="term" value="P:cell wall organization"/>
    <property type="evidence" value="ECO:0007669"/>
    <property type="project" value="UniProtKB-KW"/>
</dbReference>
<dbReference type="GO" id="GO:0008745">
    <property type="term" value="F:N-acetylmuramoyl-L-alanine amidase activity"/>
    <property type="evidence" value="ECO:0007669"/>
    <property type="project" value="UniProtKB-EC"/>
</dbReference>
<evidence type="ECO:0000259" key="5">
    <source>
        <dbReference type="SMART" id="SM00287"/>
    </source>
</evidence>
<comment type="catalytic activity">
    <reaction evidence="1">
        <text>Hydrolyzes the link between N-acetylmuramoyl residues and L-amino acid residues in certain cell-wall glycopeptides.</text>
        <dbReference type="EC" id="3.5.1.28"/>
    </reaction>
</comment>
<dbReference type="InterPro" id="IPR036505">
    <property type="entry name" value="Amidase/PGRP_sf"/>
</dbReference>
<dbReference type="AlphaFoldDB" id="A0A328KIG3"/>
<evidence type="ECO:0000259" key="7">
    <source>
        <dbReference type="SMART" id="SM01095"/>
    </source>
</evidence>
<dbReference type="Pfam" id="PF08460">
    <property type="entry name" value="SH3_5"/>
    <property type="match status" value="1"/>
</dbReference>
<dbReference type="PANTHER" id="PTHR30417">
    <property type="entry name" value="N-ACETYLMURAMOYL-L-ALANINE AMIDASE AMID"/>
    <property type="match status" value="1"/>
</dbReference>
<dbReference type="EC" id="3.5.1.28" evidence="2"/>
<accession>A0A328KIG3</accession>
<dbReference type="InterPro" id="IPR003646">
    <property type="entry name" value="SH3-like_bac-type"/>
</dbReference>
<dbReference type="EMBL" id="NAQV01000026">
    <property type="protein sequence ID" value="RAN62255.1"/>
    <property type="molecule type" value="Genomic_DNA"/>
</dbReference>
<comment type="caution">
    <text evidence="8">The sequence shown here is derived from an EMBL/GenBank/DDBJ whole genome shotgun (WGS) entry which is preliminary data.</text>
</comment>
<dbReference type="InterPro" id="IPR013168">
    <property type="entry name" value="Cpl_7_lyso_C"/>
</dbReference>
<gene>
    <name evidence="8" type="ORF">B8A44_08270</name>
</gene>
<proteinExistence type="predicted"/>
<dbReference type="GO" id="GO:0009254">
    <property type="term" value="P:peptidoglycan turnover"/>
    <property type="evidence" value="ECO:0007669"/>
    <property type="project" value="TreeGrafter"/>
</dbReference>